<dbReference type="PANTHER" id="PTHR45646">
    <property type="entry name" value="SERINE/THREONINE-PROTEIN KINASE DOA-RELATED"/>
    <property type="match status" value="1"/>
</dbReference>
<dbReference type="InterPro" id="IPR000719">
    <property type="entry name" value="Prot_kinase_dom"/>
</dbReference>
<dbReference type="GO" id="GO:0004674">
    <property type="term" value="F:protein serine/threonine kinase activity"/>
    <property type="evidence" value="ECO:0007669"/>
    <property type="project" value="UniProtKB-KW"/>
</dbReference>
<evidence type="ECO:0000259" key="6">
    <source>
        <dbReference type="PROSITE" id="PS50011"/>
    </source>
</evidence>
<keyword evidence="8" id="KW-1185">Reference proteome</keyword>
<evidence type="ECO:0000256" key="3">
    <source>
        <dbReference type="ARBA" id="ARBA00022741"/>
    </source>
</evidence>
<dbReference type="EMBL" id="CH476618">
    <property type="protein sequence ID" value="EEP81772.1"/>
    <property type="molecule type" value="Genomic_DNA"/>
</dbReference>
<dbReference type="InParanoid" id="C4JVP5"/>
<organism evidence="7 8">
    <name type="scientific">Uncinocarpus reesii (strain UAMH 1704)</name>
    <dbReference type="NCBI Taxonomy" id="336963"/>
    <lineage>
        <taxon>Eukaryota</taxon>
        <taxon>Fungi</taxon>
        <taxon>Dikarya</taxon>
        <taxon>Ascomycota</taxon>
        <taxon>Pezizomycotina</taxon>
        <taxon>Eurotiomycetes</taxon>
        <taxon>Eurotiomycetidae</taxon>
        <taxon>Onygenales</taxon>
        <taxon>Onygenaceae</taxon>
        <taxon>Uncinocarpus</taxon>
    </lineage>
</organism>
<dbReference type="PANTHER" id="PTHR45646:SF11">
    <property type="entry name" value="SERINE_THREONINE-PROTEIN KINASE DOA"/>
    <property type="match status" value="1"/>
</dbReference>
<dbReference type="InterPro" id="IPR051175">
    <property type="entry name" value="CLK_kinases"/>
</dbReference>
<feature type="domain" description="Protein kinase" evidence="6">
    <location>
        <begin position="1"/>
        <end position="138"/>
    </location>
</feature>
<dbReference type="GO" id="GO:0005524">
    <property type="term" value="F:ATP binding"/>
    <property type="evidence" value="ECO:0007669"/>
    <property type="project" value="UniProtKB-KW"/>
</dbReference>
<evidence type="ECO:0000256" key="4">
    <source>
        <dbReference type="ARBA" id="ARBA00022777"/>
    </source>
</evidence>
<proteinExistence type="predicted"/>
<dbReference type="HOGENOM" id="CLU_000288_81_11_1"/>
<dbReference type="eggNOG" id="KOG1290">
    <property type="taxonomic scope" value="Eukaryota"/>
</dbReference>
<dbReference type="Gene3D" id="1.10.510.10">
    <property type="entry name" value="Transferase(Phosphotransferase) domain 1"/>
    <property type="match status" value="1"/>
</dbReference>
<dbReference type="Pfam" id="PF00069">
    <property type="entry name" value="Pkinase"/>
    <property type="match status" value="1"/>
</dbReference>
<dbReference type="SUPFAM" id="SSF56112">
    <property type="entry name" value="Protein kinase-like (PK-like)"/>
    <property type="match status" value="1"/>
</dbReference>
<gene>
    <name evidence="7" type="ORF">UREG_06637</name>
</gene>
<keyword evidence="4" id="KW-0418">Kinase</keyword>
<dbReference type="Proteomes" id="UP000002058">
    <property type="component" value="Unassembled WGS sequence"/>
</dbReference>
<evidence type="ECO:0000256" key="1">
    <source>
        <dbReference type="ARBA" id="ARBA00022527"/>
    </source>
</evidence>
<dbReference type="RefSeq" id="XP_002583670.1">
    <property type="nucleotide sequence ID" value="XM_002583624.1"/>
</dbReference>
<dbReference type="KEGG" id="ure:UREG_06637"/>
<evidence type="ECO:0000313" key="7">
    <source>
        <dbReference type="EMBL" id="EEP81772.1"/>
    </source>
</evidence>
<dbReference type="GO" id="GO:0005634">
    <property type="term" value="C:nucleus"/>
    <property type="evidence" value="ECO:0007669"/>
    <property type="project" value="TreeGrafter"/>
</dbReference>
<dbReference type="OrthoDB" id="4205840at2759"/>
<keyword evidence="2" id="KW-0808">Transferase</keyword>
<accession>C4JVP5</accession>
<keyword evidence="3" id="KW-0547">Nucleotide-binding</keyword>
<name>C4JVP5_UNCRE</name>
<evidence type="ECO:0000313" key="8">
    <source>
        <dbReference type="Proteomes" id="UP000002058"/>
    </source>
</evidence>
<dbReference type="STRING" id="336963.C4JVP5"/>
<dbReference type="GeneID" id="8444044"/>
<keyword evidence="5" id="KW-0067">ATP-binding</keyword>
<dbReference type="InterPro" id="IPR011009">
    <property type="entry name" value="Kinase-like_dom_sf"/>
</dbReference>
<evidence type="ECO:0000256" key="5">
    <source>
        <dbReference type="ARBA" id="ARBA00022840"/>
    </source>
</evidence>
<sequence>MPDIYKAPEVILHMKWDYKVDVWSFGMMVWHMVTGSPLFNGRSPDNTFQDDRVHLAEMTAIMGPPPAELIKRSGMSRAVWNDDGSWKGVVPLPEITLEGLGEGITGEDRDEFFGGLGVYCAGSQRREQLLRNFYLTHG</sequence>
<dbReference type="AlphaFoldDB" id="C4JVP5"/>
<evidence type="ECO:0000256" key="2">
    <source>
        <dbReference type="ARBA" id="ARBA00022679"/>
    </source>
</evidence>
<keyword evidence="1" id="KW-0723">Serine/threonine-protein kinase</keyword>
<dbReference type="GO" id="GO:0043484">
    <property type="term" value="P:regulation of RNA splicing"/>
    <property type="evidence" value="ECO:0007669"/>
    <property type="project" value="TreeGrafter"/>
</dbReference>
<dbReference type="PROSITE" id="PS50011">
    <property type="entry name" value="PROTEIN_KINASE_DOM"/>
    <property type="match status" value="1"/>
</dbReference>
<dbReference type="VEuPathDB" id="FungiDB:UREG_06637"/>
<protein>
    <recommendedName>
        <fullName evidence="6">Protein kinase domain-containing protein</fullName>
    </recommendedName>
</protein>
<dbReference type="OMA" id="CAGSQRR"/>
<reference evidence="8" key="1">
    <citation type="journal article" date="2009" name="Genome Res.">
        <title>Comparative genomic analyses of the human fungal pathogens Coccidioides and their relatives.</title>
        <authorList>
            <person name="Sharpton T.J."/>
            <person name="Stajich J.E."/>
            <person name="Rounsley S.D."/>
            <person name="Gardner M.J."/>
            <person name="Wortman J.R."/>
            <person name="Jordar V.S."/>
            <person name="Maiti R."/>
            <person name="Kodira C.D."/>
            <person name="Neafsey D.E."/>
            <person name="Zeng Q."/>
            <person name="Hung C.-Y."/>
            <person name="McMahan C."/>
            <person name="Muszewska A."/>
            <person name="Grynberg M."/>
            <person name="Mandel M.A."/>
            <person name="Kellner E.M."/>
            <person name="Barker B.M."/>
            <person name="Galgiani J.N."/>
            <person name="Orbach M.J."/>
            <person name="Kirkland T.N."/>
            <person name="Cole G.T."/>
            <person name="Henn M.R."/>
            <person name="Birren B.W."/>
            <person name="Taylor J.W."/>
        </authorList>
    </citation>
    <scope>NUCLEOTIDE SEQUENCE [LARGE SCALE GENOMIC DNA]</scope>
    <source>
        <strain evidence="8">UAMH 1704</strain>
    </source>
</reference>